<evidence type="ECO:0000256" key="7">
    <source>
        <dbReference type="ARBA" id="ARBA00022691"/>
    </source>
</evidence>
<sequence>TPFVYTIEIIEELGEQAAARLEELGYETVEVKIDDGYFGWEEHAPYDGIIVTCAAGHIPPPLLEQLKPGGRMAIPVGGVYEVQYLVLVTKDEEGRIRSQTLLPVRFVPMTGKAQG</sequence>
<evidence type="ECO:0000256" key="1">
    <source>
        <dbReference type="ARBA" id="ARBA00004496"/>
    </source>
</evidence>
<dbReference type="GO" id="GO:0032259">
    <property type="term" value="P:methylation"/>
    <property type="evidence" value="ECO:0007669"/>
    <property type="project" value="UniProtKB-KW"/>
</dbReference>
<gene>
    <name evidence="8" type="ORF">S06H3_60688</name>
</gene>
<reference evidence="8" key="1">
    <citation type="journal article" date="2014" name="Front. Microbiol.">
        <title>High frequency of phylogenetically diverse reductive dehalogenase-homologous genes in deep subseafloor sedimentary metagenomes.</title>
        <authorList>
            <person name="Kawai M."/>
            <person name="Futagami T."/>
            <person name="Toyoda A."/>
            <person name="Takaki Y."/>
            <person name="Nishi S."/>
            <person name="Hori S."/>
            <person name="Arai W."/>
            <person name="Tsubouchi T."/>
            <person name="Morono Y."/>
            <person name="Uchiyama I."/>
            <person name="Ito T."/>
            <person name="Fujiyama A."/>
            <person name="Inagaki F."/>
            <person name="Takami H."/>
        </authorList>
    </citation>
    <scope>NUCLEOTIDE SEQUENCE</scope>
    <source>
        <strain evidence="8">Expedition CK06-06</strain>
    </source>
</reference>
<dbReference type="GO" id="GO:0005737">
    <property type="term" value="C:cytoplasm"/>
    <property type="evidence" value="ECO:0007669"/>
    <property type="project" value="UniProtKB-SubCell"/>
</dbReference>
<evidence type="ECO:0000313" key="8">
    <source>
        <dbReference type="EMBL" id="GAI47142.1"/>
    </source>
</evidence>
<evidence type="ECO:0000256" key="4">
    <source>
        <dbReference type="ARBA" id="ARBA00022490"/>
    </source>
</evidence>
<dbReference type="EMBL" id="BARV01039634">
    <property type="protein sequence ID" value="GAI47142.1"/>
    <property type="molecule type" value="Genomic_DNA"/>
</dbReference>
<organism evidence="8">
    <name type="scientific">marine sediment metagenome</name>
    <dbReference type="NCBI Taxonomy" id="412755"/>
    <lineage>
        <taxon>unclassified sequences</taxon>
        <taxon>metagenomes</taxon>
        <taxon>ecological metagenomes</taxon>
    </lineage>
</organism>
<dbReference type="SUPFAM" id="SSF53335">
    <property type="entry name" value="S-adenosyl-L-methionine-dependent methyltransferases"/>
    <property type="match status" value="1"/>
</dbReference>
<dbReference type="PANTHER" id="PTHR11579:SF0">
    <property type="entry name" value="PROTEIN-L-ISOASPARTATE(D-ASPARTATE) O-METHYLTRANSFERASE"/>
    <property type="match status" value="1"/>
</dbReference>
<comment type="similarity">
    <text evidence="2">Belongs to the methyltransferase superfamily. L-isoaspartyl/D-aspartyl protein methyltransferase family.</text>
</comment>
<dbReference type="InterPro" id="IPR029063">
    <property type="entry name" value="SAM-dependent_MTases_sf"/>
</dbReference>
<dbReference type="EC" id="2.1.1.77" evidence="3"/>
<comment type="subcellular location">
    <subcellularLocation>
        <location evidence="1">Cytoplasm</location>
    </subcellularLocation>
</comment>
<dbReference type="AlphaFoldDB" id="X1NSY3"/>
<evidence type="ECO:0000256" key="6">
    <source>
        <dbReference type="ARBA" id="ARBA00022679"/>
    </source>
</evidence>
<evidence type="ECO:0000256" key="5">
    <source>
        <dbReference type="ARBA" id="ARBA00022603"/>
    </source>
</evidence>
<dbReference type="Gene3D" id="3.40.50.150">
    <property type="entry name" value="Vaccinia Virus protein VP39"/>
    <property type="match status" value="1"/>
</dbReference>
<comment type="caution">
    <text evidence="8">The sequence shown here is derived from an EMBL/GenBank/DDBJ whole genome shotgun (WGS) entry which is preliminary data.</text>
</comment>
<evidence type="ECO:0000256" key="3">
    <source>
        <dbReference type="ARBA" id="ARBA00011890"/>
    </source>
</evidence>
<dbReference type="PROSITE" id="PS01279">
    <property type="entry name" value="PCMT"/>
    <property type="match status" value="1"/>
</dbReference>
<keyword evidence="4" id="KW-0963">Cytoplasm</keyword>
<accession>X1NSY3</accession>
<dbReference type="InterPro" id="IPR000682">
    <property type="entry name" value="PCMT"/>
</dbReference>
<keyword evidence="7" id="KW-0949">S-adenosyl-L-methionine</keyword>
<protein>
    <recommendedName>
        <fullName evidence="3">protein-L-isoaspartate(D-aspartate) O-methyltransferase</fullName>
        <ecNumber evidence="3">2.1.1.77</ecNumber>
    </recommendedName>
</protein>
<name>X1NSY3_9ZZZZ</name>
<keyword evidence="6" id="KW-0808">Transferase</keyword>
<dbReference type="Pfam" id="PF01135">
    <property type="entry name" value="PCMT"/>
    <property type="match status" value="1"/>
</dbReference>
<evidence type="ECO:0000256" key="2">
    <source>
        <dbReference type="ARBA" id="ARBA00005369"/>
    </source>
</evidence>
<keyword evidence="5" id="KW-0489">Methyltransferase</keyword>
<proteinExistence type="inferred from homology"/>
<feature type="non-terminal residue" evidence="8">
    <location>
        <position position="1"/>
    </location>
</feature>
<dbReference type="PANTHER" id="PTHR11579">
    <property type="entry name" value="PROTEIN-L-ISOASPARTATE O-METHYLTRANSFERASE"/>
    <property type="match status" value="1"/>
</dbReference>
<dbReference type="GO" id="GO:0004719">
    <property type="term" value="F:protein-L-isoaspartate (D-aspartate) O-methyltransferase activity"/>
    <property type="evidence" value="ECO:0007669"/>
    <property type="project" value="UniProtKB-EC"/>
</dbReference>